<dbReference type="GO" id="GO:0140098">
    <property type="term" value="F:catalytic activity, acting on RNA"/>
    <property type="evidence" value="ECO:0007669"/>
    <property type="project" value="UniProtKB-ARBA"/>
</dbReference>
<dbReference type="SUPFAM" id="SSF55120">
    <property type="entry name" value="Pseudouridine synthase"/>
    <property type="match status" value="1"/>
</dbReference>
<evidence type="ECO:0000259" key="6">
    <source>
        <dbReference type="Pfam" id="PF00849"/>
    </source>
</evidence>
<dbReference type="GO" id="GO:0000455">
    <property type="term" value="P:enzyme-directed rRNA pseudouridine synthesis"/>
    <property type="evidence" value="ECO:0007669"/>
    <property type="project" value="TreeGrafter"/>
</dbReference>
<dbReference type="PANTHER" id="PTHR21600:SF44">
    <property type="entry name" value="RIBOSOMAL LARGE SUBUNIT PSEUDOURIDINE SYNTHASE D"/>
    <property type="match status" value="1"/>
</dbReference>
<accession>A0A7W9SEZ1</accession>
<protein>
    <recommendedName>
        <fullName evidence="4">RNA pseudouridylate synthase</fullName>
    </recommendedName>
    <alternativeName>
        <fullName evidence="5">RNA-uridine isomerase</fullName>
    </alternativeName>
</protein>
<dbReference type="InterPro" id="IPR020103">
    <property type="entry name" value="PsdUridine_synth_cat_dom_sf"/>
</dbReference>
<gene>
    <name evidence="7" type="ORF">HNQ46_000875</name>
</gene>
<dbReference type="RefSeq" id="WP_183683337.1">
    <property type="nucleotide sequence ID" value="NZ_JACHHH010000003.1"/>
</dbReference>
<dbReference type="InterPro" id="IPR050188">
    <property type="entry name" value="RluA_PseudoU_synthase"/>
</dbReference>
<proteinExistence type="inferred from homology"/>
<dbReference type="AlphaFoldDB" id="A0A7W9SEZ1"/>
<dbReference type="PANTHER" id="PTHR21600">
    <property type="entry name" value="MITOCHONDRIAL RNA PSEUDOURIDINE SYNTHASE"/>
    <property type="match status" value="1"/>
</dbReference>
<evidence type="ECO:0000256" key="3">
    <source>
        <dbReference type="ARBA" id="ARBA00023235"/>
    </source>
</evidence>
<dbReference type="EMBL" id="JACHHH010000003">
    <property type="protein sequence ID" value="MBB6040912.1"/>
    <property type="molecule type" value="Genomic_DNA"/>
</dbReference>
<name>A0A7W9SEZ1_9FIRM</name>
<dbReference type="PROSITE" id="PS01129">
    <property type="entry name" value="PSI_RLU"/>
    <property type="match status" value="1"/>
</dbReference>
<reference evidence="7 8" key="1">
    <citation type="submission" date="2020-08" db="EMBL/GenBank/DDBJ databases">
        <title>Genomic Encyclopedia of Type Strains, Phase IV (KMG-IV): sequencing the most valuable type-strain genomes for metagenomic binning, comparative biology and taxonomic classification.</title>
        <authorList>
            <person name="Goeker M."/>
        </authorList>
    </citation>
    <scope>NUCLEOTIDE SEQUENCE [LARGE SCALE GENOMIC DNA]</scope>
    <source>
        <strain evidence="7 8">DSM 17245</strain>
    </source>
</reference>
<dbReference type="InterPro" id="IPR006224">
    <property type="entry name" value="PsdUridine_synth_RluA-like_CS"/>
</dbReference>
<comment type="caution">
    <text evidence="7">The sequence shown here is derived from an EMBL/GenBank/DDBJ whole genome shotgun (WGS) entry which is preliminary data.</text>
</comment>
<evidence type="ECO:0000313" key="7">
    <source>
        <dbReference type="EMBL" id="MBB6040912.1"/>
    </source>
</evidence>
<evidence type="ECO:0000256" key="4">
    <source>
        <dbReference type="ARBA" id="ARBA00031870"/>
    </source>
</evidence>
<dbReference type="GO" id="GO:0009982">
    <property type="term" value="F:pseudouridine synthase activity"/>
    <property type="evidence" value="ECO:0007669"/>
    <property type="project" value="InterPro"/>
</dbReference>
<keyword evidence="3 7" id="KW-0413">Isomerase</keyword>
<dbReference type="InterPro" id="IPR006145">
    <property type="entry name" value="PsdUridine_synth_RsuA/RluA"/>
</dbReference>
<dbReference type="Proteomes" id="UP000522163">
    <property type="component" value="Unassembled WGS sequence"/>
</dbReference>
<comment type="similarity">
    <text evidence="2">Belongs to the pseudouridine synthase RluA family.</text>
</comment>
<sequence>MSIPTLFTYTVPGDFANKTIEAFLLEQGYTKSLLSALKRVHFFEEKKEHYGIEKNGQWAFTVDLLAEGDCLSVYLPMEEENSAPPYDFPLDIVYEDRDILLLNKPAGLPCHPSPGHFEQTLAGAIVFYQMQNSSASSFVCHFIHRLDLDTSGLILLAKNRLAASVLNKDMKEGRIQRSYLAFCQGNPEFSLGEIQGFTRLEEKEKKELNYAFAISAPIARVEEEKMLRTVNFQKGQEALSYFNVLNYFPGKNYSLLQLQLATGRTHQIRVHLSYLSCPLLGDSLYGNGEESVFSQNIGLSRQALHSYSISFTHPIGKEKMFFQRELPPDLSMLQK</sequence>
<dbReference type="GeneID" id="85014433"/>
<organism evidence="7 8">
    <name type="scientific">Oribacterium sinus</name>
    <dbReference type="NCBI Taxonomy" id="237576"/>
    <lineage>
        <taxon>Bacteria</taxon>
        <taxon>Bacillati</taxon>
        <taxon>Bacillota</taxon>
        <taxon>Clostridia</taxon>
        <taxon>Lachnospirales</taxon>
        <taxon>Lachnospiraceae</taxon>
        <taxon>Oribacterium</taxon>
    </lineage>
</organism>
<evidence type="ECO:0000313" key="8">
    <source>
        <dbReference type="Proteomes" id="UP000522163"/>
    </source>
</evidence>
<dbReference type="Gene3D" id="3.30.2350.10">
    <property type="entry name" value="Pseudouridine synthase"/>
    <property type="match status" value="1"/>
</dbReference>
<evidence type="ECO:0000256" key="2">
    <source>
        <dbReference type="ARBA" id="ARBA00010876"/>
    </source>
</evidence>
<evidence type="ECO:0000256" key="5">
    <source>
        <dbReference type="ARBA" id="ARBA00033164"/>
    </source>
</evidence>
<dbReference type="CDD" id="cd02869">
    <property type="entry name" value="PseudoU_synth_RluA_like"/>
    <property type="match status" value="1"/>
</dbReference>
<dbReference type="Pfam" id="PF00849">
    <property type="entry name" value="PseudoU_synth_2"/>
    <property type="match status" value="1"/>
</dbReference>
<feature type="domain" description="Pseudouridine synthase RsuA/RluA-like" evidence="6">
    <location>
        <begin position="99"/>
        <end position="273"/>
    </location>
</feature>
<evidence type="ECO:0000256" key="1">
    <source>
        <dbReference type="ARBA" id="ARBA00000073"/>
    </source>
</evidence>
<dbReference type="GO" id="GO:0003723">
    <property type="term" value="F:RNA binding"/>
    <property type="evidence" value="ECO:0007669"/>
    <property type="project" value="InterPro"/>
</dbReference>
<comment type="catalytic activity">
    <reaction evidence="1">
        <text>a uridine in RNA = a pseudouridine in RNA</text>
        <dbReference type="Rhea" id="RHEA:48348"/>
        <dbReference type="Rhea" id="RHEA-COMP:12068"/>
        <dbReference type="Rhea" id="RHEA-COMP:12069"/>
        <dbReference type="ChEBI" id="CHEBI:65314"/>
        <dbReference type="ChEBI" id="CHEBI:65315"/>
    </reaction>
</comment>